<reference evidence="6" key="1">
    <citation type="journal article" date="2019" name="Int. J. Syst. Evol. Microbiol.">
        <title>The Global Catalogue of Microorganisms (GCM) 10K type strain sequencing project: providing services to taxonomists for standard genome sequencing and annotation.</title>
        <authorList>
            <consortium name="The Broad Institute Genomics Platform"/>
            <consortium name="The Broad Institute Genome Sequencing Center for Infectious Disease"/>
            <person name="Wu L."/>
            <person name="Ma J."/>
        </authorList>
    </citation>
    <scope>NUCLEOTIDE SEQUENCE [LARGE SCALE GENOMIC DNA]</scope>
    <source>
        <strain evidence="6">CGMCC 1.15197</strain>
    </source>
</reference>
<dbReference type="SMART" id="SM00347">
    <property type="entry name" value="HTH_MARR"/>
    <property type="match status" value="1"/>
</dbReference>
<name>A0ABQ1TEX6_9BACT</name>
<dbReference type="Proteomes" id="UP000632273">
    <property type="component" value="Unassembled WGS sequence"/>
</dbReference>
<keyword evidence="3" id="KW-0804">Transcription</keyword>
<comment type="caution">
    <text evidence="5">The sequence shown here is derived from an EMBL/GenBank/DDBJ whole genome shotgun (WGS) entry which is preliminary data.</text>
</comment>
<organism evidence="5 6">
    <name type="scientific">Hymenobacter cavernae</name>
    <dbReference type="NCBI Taxonomy" id="2044852"/>
    <lineage>
        <taxon>Bacteria</taxon>
        <taxon>Pseudomonadati</taxon>
        <taxon>Bacteroidota</taxon>
        <taxon>Cytophagia</taxon>
        <taxon>Cytophagales</taxon>
        <taxon>Hymenobacteraceae</taxon>
        <taxon>Hymenobacter</taxon>
    </lineage>
</organism>
<proteinExistence type="predicted"/>
<evidence type="ECO:0000313" key="6">
    <source>
        <dbReference type="Proteomes" id="UP000632273"/>
    </source>
</evidence>
<dbReference type="Gene3D" id="1.10.10.10">
    <property type="entry name" value="Winged helix-like DNA-binding domain superfamily/Winged helix DNA-binding domain"/>
    <property type="match status" value="1"/>
</dbReference>
<gene>
    <name evidence="5" type="ORF">GCM10011383_00150</name>
</gene>
<keyword evidence="1" id="KW-0805">Transcription regulation</keyword>
<dbReference type="InterPro" id="IPR039422">
    <property type="entry name" value="MarR/SlyA-like"/>
</dbReference>
<dbReference type="PROSITE" id="PS50995">
    <property type="entry name" value="HTH_MARR_2"/>
    <property type="match status" value="1"/>
</dbReference>
<keyword evidence="6" id="KW-1185">Reference proteome</keyword>
<dbReference type="EMBL" id="BMHT01000001">
    <property type="protein sequence ID" value="GGE93447.1"/>
    <property type="molecule type" value="Genomic_DNA"/>
</dbReference>
<dbReference type="InterPro" id="IPR000835">
    <property type="entry name" value="HTH_MarR-typ"/>
</dbReference>
<evidence type="ECO:0000256" key="3">
    <source>
        <dbReference type="ARBA" id="ARBA00023163"/>
    </source>
</evidence>
<evidence type="ECO:0000259" key="4">
    <source>
        <dbReference type="PROSITE" id="PS50995"/>
    </source>
</evidence>
<evidence type="ECO:0000313" key="5">
    <source>
        <dbReference type="EMBL" id="GGE93447.1"/>
    </source>
</evidence>
<dbReference type="InterPro" id="IPR036390">
    <property type="entry name" value="WH_DNA-bd_sf"/>
</dbReference>
<evidence type="ECO:0000256" key="1">
    <source>
        <dbReference type="ARBA" id="ARBA00023015"/>
    </source>
</evidence>
<dbReference type="SUPFAM" id="SSF46785">
    <property type="entry name" value="Winged helix' DNA-binding domain"/>
    <property type="match status" value="1"/>
</dbReference>
<accession>A0ABQ1TEX6</accession>
<dbReference type="PANTHER" id="PTHR33164">
    <property type="entry name" value="TRANSCRIPTIONAL REGULATOR, MARR FAMILY"/>
    <property type="match status" value="1"/>
</dbReference>
<evidence type="ECO:0000256" key="2">
    <source>
        <dbReference type="ARBA" id="ARBA00023125"/>
    </source>
</evidence>
<dbReference type="RefSeq" id="WP_188809776.1">
    <property type="nucleotide sequence ID" value="NZ_BMHT01000001.1"/>
</dbReference>
<protein>
    <recommendedName>
        <fullName evidence="4">HTH marR-type domain-containing protein</fullName>
    </recommendedName>
</protein>
<sequence length="159" mass="17295">MAAANSLFTFASPDDSPGFLLWQASNLWQREIKKALDQFGLTHAQFVVLASAYQLGQQSAPVTQVALAEHARIDKMMTSKLLRTLEGKALLVRTEHEHDTRAKAIELTPAGTKMLVQATWALEEFDATFFGVLGAQQPSLGQLLKQLLGTAEKGASPTT</sequence>
<dbReference type="PANTHER" id="PTHR33164:SF64">
    <property type="entry name" value="TRANSCRIPTIONAL REGULATOR SLYA"/>
    <property type="match status" value="1"/>
</dbReference>
<dbReference type="InterPro" id="IPR036388">
    <property type="entry name" value="WH-like_DNA-bd_sf"/>
</dbReference>
<keyword evidence="2" id="KW-0238">DNA-binding</keyword>
<dbReference type="Pfam" id="PF01047">
    <property type="entry name" value="MarR"/>
    <property type="match status" value="1"/>
</dbReference>
<feature type="domain" description="HTH marR-type" evidence="4">
    <location>
        <begin position="14"/>
        <end position="153"/>
    </location>
</feature>